<dbReference type="EMBL" id="JH993062">
    <property type="protein sequence ID" value="EKX37230.1"/>
    <property type="molecule type" value="Genomic_DNA"/>
</dbReference>
<name>L1IN54_GUITC</name>
<dbReference type="RefSeq" id="XP_005824210.1">
    <property type="nucleotide sequence ID" value="XM_005824153.1"/>
</dbReference>
<evidence type="ECO:0000256" key="1">
    <source>
        <dbReference type="SAM" id="MobiDB-lite"/>
    </source>
</evidence>
<feature type="compositionally biased region" description="Polar residues" evidence="1">
    <location>
        <begin position="1"/>
        <end position="17"/>
    </location>
</feature>
<dbReference type="HOGENOM" id="CLU_1423984_0_0_1"/>
<dbReference type="PaxDb" id="55529-EKX37230"/>
<evidence type="ECO:0000313" key="3">
    <source>
        <dbReference type="EnsemblProtists" id="EKX37230"/>
    </source>
</evidence>
<reference evidence="4" key="2">
    <citation type="submission" date="2012-11" db="EMBL/GenBank/DDBJ databases">
        <authorList>
            <person name="Kuo A."/>
            <person name="Curtis B.A."/>
            <person name="Tanifuji G."/>
            <person name="Burki F."/>
            <person name="Gruber A."/>
            <person name="Irimia M."/>
            <person name="Maruyama S."/>
            <person name="Arias M.C."/>
            <person name="Ball S.G."/>
            <person name="Gile G.H."/>
            <person name="Hirakawa Y."/>
            <person name="Hopkins J.F."/>
            <person name="Rensing S.A."/>
            <person name="Schmutz J."/>
            <person name="Symeonidi A."/>
            <person name="Elias M."/>
            <person name="Eveleigh R.J."/>
            <person name="Herman E.K."/>
            <person name="Klute M.J."/>
            <person name="Nakayama T."/>
            <person name="Obornik M."/>
            <person name="Reyes-Prieto A."/>
            <person name="Armbrust E.V."/>
            <person name="Aves S.J."/>
            <person name="Beiko R.G."/>
            <person name="Coutinho P."/>
            <person name="Dacks J.B."/>
            <person name="Durnford D.G."/>
            <person name="Fast N.M."/>
            <person name="Green B.R."/>
            <person name="Grisdale C."/>
            <person name="Hempe F."/>
            <person name="Henrissat B."/>
            <person name="Hoppner M.P."/>
            <person name="Ishida K.-I."/>
            <person name="Kim E."/>
            <person name="Koreny L."/>
            <person name="Kroth P.G."/>
            <person name="Liu Y."/>
            <person name="Malik S.-B."/>
            <person name="Maier U.G."/>
            <person name="McRose D."/>
            <person name="Mock T."/>
            <person name="Neilson J.A."/>
            <person name="Onodera N.T."/>
            <person name="Poole A.M."/>
            <person name="Pritham E.J."/>
            <person name="Richards T.A."/>
            <person name="Rocap G."/>
            <person name="Roy S.W."/>
            <person name="Sarai C."/>
            <person name="Schaack S."/>
            <person name="Shirato S."/>
            <person name="Slamovits C.H."/>
            <person name="Spencer D.F."/>
            <person name="Suzuki S."/>
            <person name="Worden A.Z."/>
            <person name="Zauner S."/>
            <person name="Barry K."/>
            <person name="Bell C."/>
            <person name="Bharti A.K."/>
            <person name="Crow J.A."/>
            <person name="Grimwood J."/>
            <person name="Kramer R."/>
            <person name="Lindquist E."/>
            <person name="Lucas S."/>
            <person name="Salamov A."/>
            <person name="McFadden G.I."/>
            <person name="Lane C.E."/>
            <person name="Keeling P.J."/>
            <person name="Gray M.W."/>
            <person name="Grigoriev I.V."/>
            <person name="Archibald J.M."/>
        </authorList>
    </citation>
    <scope>NUCLEOTIDE SEQUENCE</scope>
    <source>
        <strain evidence="4">CCMP2712</strain>
    </source>
</reference>
<gene>
    <name evidence="2" type="ORF">GUITHDRAFT_145183</name>
</gene>
<dbReference type="KEGG" id="gtt:GUITHDRAFT_145183"/>
<accession>L1IN54</accession>
<feature type="region of interest" description="Disordered" evidence="1">
    <location>
        <begin position="1"/>
        <end position="22"/>
    </location>
</feature>
<dbReference type="AlphaFoldDB" id="L1IN54"/>
<keyword evidence="4" id="KW-1185">Reference proteome</keyword>
<feature type="region of interest" description="Disordered" evidence="1">
    <location>
        <begin position="161"/>
        <end position="191"/>
    </location>
</feature>
<protein>
    <submittedName>
        <fullName evidence="2 3">Uncharacterized protein</fullName>
    </submittedName>
</protein>
<reference evidence="2 4" key="1">
    <citation type="journal article" date="2012" name="Nature">
        <title>Algal genomes reveal evolutionary mosaicism and the fate of nucleomorphs.</title>
        <authorList>
            <consortium name="DOE Joint Genome Institute"/>
            <person name="Curtis B.A."/>
            <person name="Tanifuji G."/>
            <person name="Burki F."/>
            <person name="Gruber A."/>
            <person name="Irimia M."/>
            <person name="Maruyama S."/>
            <person name="Arias M.C."/>
            <person name="Ball S.G."/>
            <person name="Gile G.H."/>
            <person name="Hirakawa Y."/>
            <person name="Hopkins J.F."/>
            <person name="Kuo A."/>
            <person name="Rensing S.A."/>
            <person name="Schmutz J."/>
            <person name="Symeonidi A."/>
            <person name="Elias M."/>
            <person name="Eveleigh R.J."/>
            <person name="Herman E.K."/>
            <person name="Klute M.J."/>
            <person name="Nakayama T."/>
            <person name="Obornik M."/>
            <person name="Reyes-Prieto A."/>
            <person name="Armbrust E.V."/>
            <person name="Aves S.J."/>
            <person name="Beiko R.G."/>
            <person name="Coutinho P."/>
            <person name="Dacks J.B."/>
            <person name="Durnford D.G."/>
            <person name="Fast N.M."/>
            <person name="Green B.R."/>
            <person name="Grisdale C.J."/>
            <person name="Hempel F."/>
            <person name="Henrissat B."/>
            <person name="Hoppner M.P."/>
            <person name="Ishida K."/>
            <person name="Kim E."/>
            <person name="Koreny L."/>
            <person name="Kroth P.G."/>
            <person name="Liu Y."/>
            <person name="Malik S.B."/>
            <person name="Maier U.G."/>
            <person name="McRose D."/>
            <person name="Mock T."/>
            <person name="Neilson J.A."/>
            <person name="Onodera N.T."/>
            <person name="Poole A.M."/>
            <person name="Pritham E.J."/>
            <person name="Richards T.A."/>
            <person name="Rocap G."/>
            <person name="Roy S.W."/>
            <person name="Sarai C."/>
            <person name="Schaack S."/>
            <person name="Shirato S."/>
            <person name="Slamovits C.H."/>
            <person name="Spencer D.F."/>
            <person name="Suzuki S."/>
            <person name="Worden A.Z."/>
            <person name="Zauner S."/>
            <person name="Barry K."/>
            <person name="Bell C."/>
            <person name="Bharti A.K."/>
            <person name="Crow J.A."/>
            <person name="Grimwood J."/>
            <person name="Kramer R."/>
            <person name="Lindquist E."/>
            <person name="Lucas S."/>
            <person name="Salamov A."/>
            <person name="McFadden G.I."/>
            <person name="Lane C.E."/>
            <person name="Keeling P.J."/>
            <person name="Gray M.W."/>
            <person name="Grigoriev I.V."/>
            <person name="Archibald J.M."/>
        </authorList>
    </citation>
    <scope>NUCLEOTIDE SEQUENCE</scope>
    <source>
        <strain evidence="2 4">CCMP2712</strain>
    </source>
</reference>
<sequence length="191" mass="20740">MFWSGDTSDLPQNSTLCPTDPHQQEYQCFPHLDDPIPPLPDYRPSSPLFSLPIPPLDSLPDQLVYLPPDPHEPLADSELYSFLEQDREGAGYDLLGDVPPSTLSGSSALPIANPVAVLETVMPEPRRKRGRGMIKLGAGWTVIQGGRIKRHLPTGEEIREAASNGGEVEEEGKTPCQGLRGGLVQPGSARQ</sequence>
<proteinExistence type="predicted"/>
<evidence type="ECO:0000313" key="4">
    <source>
        <dbReference type="Proteomes" id="UP000011087"/>
    </source>
</evidence>
<dbReference type="Proteomes" id="UP000011087">
    <property type="component" value="Unassembled WGS sequence"/>
</dbReference>
<dbReference type="GeneID" id="17293969"/>
<organism evidence="2">
    <name type="scientific">Guillardia theta (strain CCMP2712)</name>
    <name type="common">Cryptophyte</name>
    <dbReference type="NCBI Taxonomy" id="905079"/>
    <lineage>
        <taxon>Eukaryota</taxon>
        <taxon>Cryptophyceae</taxon>
        <taxon>Pyrenomonadales</taxon>
        <taxon>Geminigeraceae</taxon>
        <taxon>Guillardia</taxon>
    </lineage>
</organism>
<reference evidence="3" key="3">
    <citation type="submission" date="2016-03" db="UniProtKB">
        <authorList>
            <consortium name="EnsemblProtists"/>
        </authorList>
    </citation>
    <scope>IDENTIFICATION</scope>
</reference>
<evidence type="ECO:0000313" key="2">
    <source>
        <dbReference type="EMBL" id="EKX37230.1"/>
    </source>
</evidence>
<dbReference type="EnsemblProtists" id="EKX37230">
    <property type="protein sequence ID" value="EKX37230"/>
    <property type="gene ID" value="GUITHDRAFT_145183"/>
</dbReference>